<dbReference type="EMBL" id="ADBJ01000044">
    <property type="protein sequence ID" value="EFA76869.1"/>
    <property type="molecule type" value="Genomic_DNA"/>
</dbReference>
<dbReference type="RefSeq" id="XP_020429001.1">
    <property type="nucleotide sequence ID" value="XM_020580414.1"/>
</dbReference>
<protein>
    <submittedName>
        <fullName evidence="3">Uncharacterized protein</fullName>
    </submittedName>
</protein>
<feature type="region of interest" description="Disordered" evidence="2">
    <location>
        <begin position="103"/>
        <end position="185"/>
    </location>
</feature>
<sequence length="185" mass="21542">MNSFKETDLPKHPCLTLISNCLQTLTMRWGRRLITMEKTLEFNPIDHDKSKLTKWDLGQIEPQHGDLRTKVYHKATGEKEKSKKQLKKERKKEAFELLKLERKNNIANGQNKNNHHKNNLNNNNENNDSNNNNNDNNDNNETPTTTTTTNLNLLRATFEKWSSQDRSSSEGKVNSRSKRYGDAIY</sequence>
<comment type="caution">
    <text evidence="3">The sequence shown here is derived from an EMBL/GenBank/DDBJ whole genome shotgun (WGS) entry which is preliminary data.</text>
</comment>
<dbReference type="STRING" id="670386.D3BNV0"/>
<feature type="compositionally biased region" description="Low complexity" evidence="2">
    <location>
        <begin position="119"/>
        <end position="152"/>
    </location>
</feature>
<feature type="coiled-coil region" evidence="1">
    <location>
        <begin position="72"/>
        <end position="103"/>
    </location>
</feature>
<keyword evidence="1" id="KW-0175">Coiled coil</keyword>
<reference evidence="3 4" key="1">
    <citation type="journal article" date="2011" name="Genome Res.">
        <title>Phylogeny-wide analysis of social amoeba genomes highlights ancient origins for complex intercellular communication.</title>
        <authorList>
            <person name="Heidel A.J."/>
            <person name="Lawal H.M."/>
            <person name="Felder M."/>
            <person name="Schilde C."/>
            <person name="Helps N.R."/>
            <person name="Tunggal B."/>
            <person name="Rivero F."/>
            <person name="John U."/>
            <person name="Schleicher M."/>
            <person name="Eichinger L."/>
            <person name="Platzer M."/>
            <person name="Noegel A.A."/>
            <person name="Schaap P."/>
            <person name="Gloeckner G."/>
        </authorList>
    </citation>
    <scope>NUCLEOTIDE SEQUENCE [LARGE SCALE GENOMIC DNA]</scope>
    <source>
        <strain evidence="4">ATCC 26659 / Pp 5 / PN500</strain>
    </source>
</reference>
<evidence type="ECO:0000256" key="1">
    <source>
        <dbReference type="SAM" id="Coils"/>
    </source>
</evidence>
<feature type="compositionally biased region" description="Polar residues" evidence="2">
    <location>
        <begin position="160"/>
        <end position="174"/>
    </location>
</feature>
<evidence type="ECO:0000313" key="3">
    <source>
        <dbReference type="EMBL" id="EFA76869.1"/>
    </source>
</evidence>
<accession>D3BNV0</accession>
<dbReference type="GeneID" id="31365096"/>
<keyword evidence="4" id="KW-1185">Reference proteome</keyword>
<dbReference type="AlphaFoldDB" id="D3BNV0"/>
<name>D3BNV0_HETP5</name>
<gene>
    <name evidence="3" type="ORF">PPL_09621</name>
</gene>
<evidence type="ECO:0000313" key="4">
    <source>
        <dbReference type="Proteomes" id="UP000001396"/>
    </source>
</evidence>
<proteinExistence type="predicted"/>
<evidence type="ECO:0000256" key="2">
    <source>
        <dbReference type="SAM" id="MobiDB-lite"/>
    </source>
</evidence>
<organism evidence="3 4">
    <name type="scientific">Heterostelium pallidum (strain ATCC 26659 / Pp 5 / PN500)</name>
    <name type="common">Cellular slime mold</name>
    <name type="synonym">Polysphondylium pallidum</name>
    <dbReference type="NCBI Taxonomy" id="670386"/>
    <lineage>
        <taxon>Eukaryota</taxon>
        <taxon>Amoebozoa</taxon>
        <taxon>Evosea</taxon>
        <taxon>Eumycetozoa</taxon>
        <taxon>Dictyostelia</taxon>
        <taxon>Acytosteliales</taxon>
        <taxon>Acytosteliaceae</taxon>
        <taxon>Heterostelium</taxon>
    </lineage>
</organism>
<dbReference type="Proteomes" id="UP000001396">
    <property type="component" value="Unassembled WGS sequence"/>
</dbReference>
<dbReference type="InParanoid" id="D3BNV0"/>